<reference evidence="2" key="2">
    <citation type="journal article" date="2021" name="PeerJ">
        <title>Extensive microbial diversity within the chicken gut microbiome revealed by metagenomics and culture.</title>
        <authorList>
            <person name="Gilroy R."/>
            <person name="Ravi A."/>
            <person name="Getino M."/>
            <person name="Pursley I."/>
            <person name="Horton D.L."/>
            <person name="Alikhan N.F."/>
            <person name="Baker D."/>
            <person name="Gharbi K."/>
            <person name="Hall N."/>
            <person name="Watson M."/>
            <person name="Adriaenssens E.M."/>
            <person name="Foster-Nyarko E."/>
            <person name="Jarju S."/>
            <person name="Secka A."/>
            <person name="Antonio M."/>
            <person name="Oren A."/>
            <person name="Chaudhuri R.R."/>
            <person name="La Ragione R."/>
            <person name="Hildebrand F."/>
            <person name="Pallen M.J."/>
        </authorList>
    </citation>
    <scope>NUCLEOTIDE SEQUENCE</scope>
    <source>
        <strain evidence="2">CHK199-13235</strain>
    </source>
</reference>
<feature type="domain" description="Bacterial toxin 44" evidence="1">
    <location>
        <begin position="405"/>
        <end position="496"/>
    </location>
</feature>
<dbReference type="InterPro" id="IPR028946">
    <property type="entry name" value="Ntox44"/>
</dbReference>
<reference evidence="2" key="1">
    <citation type="submission" date="2020-10" db="EMBL/GenBank/DDBJ databases">
        <authorList>
            <person name="Gilroy R."/>
        </authorList>
    </citation>
    <scope>NUCLEOTIDE SEQUENCE</scope>
    <source>
        <strain evidence="2">CHK199-13235</strain>
    </source>
</reference>
<protein>
    <recommendedName>
        <fullName evidence="1">Bacterial toxin 44 domain-containing protein</fullName>
    </recommendedName>
</protein>
<dbReference type="Proteomes" id="UP000824002">
    <property type="component" value="Unassembled WGS sequence"/>
</dbReference>
<sequence>STKEDTDEFLQKEIQSMTEQVADDFYNACLHTYMNKYYSTILKIQDYQHEQEQKEYRIPSEPPKDLETKLKKEQQEIKTEIYQKLMDAVKAVNTSVQSESILKQYLERELKKQQNYIEDEIHRFEISGALDALDAENIQYYQMVCESYYEACDACKKLHRKKQPASEAKEGVNLPPLHPNCRCTIGSYIESSEKKENISLFEKIGTILKDLNLLLKNLNTPSSLLLAAIPHYFFMKAKTLIFPNVVNTIRFSKFITPDELLAYLIFYDISNAISHYTKSLNREYTQIQNGYYYYHPKYLQNAVLVDGEIVHPSNLSDLDQQILNVMKKRDASTSQGEVEKLSQQIYKLATDSTTSIDISKPYAYYEMGRDTTDEILDLMKNTEKKYAEQKKRGWALNLAFFKNVVNNNGELDLKNLSAYQTNATYVFDGEIVDRDALGNITYGYFGRYLGMPIQLLLSSAGYAQYQAGTSNWDFFFSYGDDPRDQYRIMQGILLYDRLHEQQE</sequence>
<comment type="caution">
    <text evidence="2">The sequence shown here is derived from an EMBL/GenBank/DDBJ whole genome shotgun (WGS) entry which is preliminary data.</text>
</comment>
<organism evidence="2 3">
    <name type="scientific">Candidatus Merdivicinus excrementipullorum</name>
    <dbReference type="NCBI Taxonomy" id="2840867"/>
    <lineage>
        <taxon>Bacteria</taxon>
        <taxon>Bacillati</taxon>
        <taxon>Bacillota</taxon>
        <taxon>Clostridia</taxon>
        <taxon>Eubacteriales</taxon>
        <taxon>Oscillospiraceae</taxon>
        <taxon>Oscillospiraceae incertae sedis</taxon>
        <taxon>Candidatus Merdivicinus</taxon>
    </lineage>
</organism>
<proteinExistence type="predicted"/>
<evidence type="ECO:0000313" key="2">
    <source>
        <dbReference type="EMBL" id="HIS76508.1"/>
    </source>
</evidence>
<accession>A0A9D1K0X4</accession>
<evidence type="ECO:0000313" key="3">
    <source>
        <dbReference type="Proteomes" id="UP000824002"/>
    </source>
</evidence>
<name>A0A9D1K0X4_9FIRM</name>
<dbReference type="AlphaFoldDB" id="A0A9D1K0X4"/>
<dbReference type="Pfam" id="PF15607">
    <property type="entry name" value="Ntox44"/>
    <property type="match status" value="1"/>
</dbReference>
<gene>
    <name evidence="2" type="ORF">IAB51_06820</name>
</gene>
<dbReference type="EMBL" id="DVJP01000044">
    <property type="protein sequence ID" value="HIS76508.1"/>
    <property type="molecule type" value="Genomic_DNA"/>
</dbReference>
<feature type="non-terminal residue" evidence="2">
    <location>
        <position position="1"/>
    </location>
</feature>
<evidence type="ECO:0000259" key="1">
    <source>
        <dbReference type="Pfam" id="PF15607"/>
    </source>
</evidence>